<dbReference type="EMBL" id="LFZN01000052">
    <property type="protein sequence ID" value="KXT01634.1"/>
    <property type="molecule type" value="Genomic_DNA"/>
</dbReference>
<name>A0A139HGM4_9PEZI</name>
<feature type="compositionally biased region" description="Basic and acidic residues" evidence="1">
    <location>
        <begin position="29"/>
        <end position="41"/>
    </location>
</feature>
<dbReference type="OrthoDB" id="10647258at2759"/>
<feature type="region of interest" description="Disordered" evidence="1">
    <location>
        <begin position="164"/>
        <end position="183"/>
    </location>
</feature>
<sequence>MFQKMCTPIPSTPPLQLSSPDLAPSSMPVERRPSNLAKHESQTLPLDFSPNDSQSDEDSSTYSNDAQNALEKEIGICHRASLQDTASAIPKVCGYQSSLPLRPKTAEPQPRQVPFESSYPVRRRTSLGPIEQSPVSPTSSGFPSVVQLPSKLMARLSPPVTEMDEKSSVVIHTGPSSSMDWAEPPRRKRRRWMLISLLSSLAVLISLGIALGVYFGLRDRHRT</sequence>
<keyword evidence="2" id="KW-0812">Transmembrane</keyword>
<organism evidence="3 4">
    <name type="scientific">Pseudocercospora eumusae</name>
    <dbReference type="NCBI Taxonomy" id="321146"/>
    <lineage>
        <taxon>Eukaryota</taxon>
        <taxon>Fungi</taxon>
        <taxon>Dikarya</taxon>
        <taxon>Ascomycota</taxon>
        <taxon>Pezizomycotina</taxon>
        <taxon>Dothideomycetes</taxon>
        <taxon>Dothideomycetidae</taxon>
        <taxon>Mycosphaerellales</taxon>
        <taxon>Mycosphaerellaceae</taxon>
        <taxon>Pseudocercospora</taxon>
    </lineage>
</organism>
<evidence type="ECO:0000256" key="2">
    <source>
        <dbReference type="SAM" id="Phobius"/>
    </source>
</evidence>
<proteinExistence type="predicted"/>
<keyword evidence="4" id="KW-1185">Reference proteome</keyword>
<evidence type="ECO:0000256" key="1">
    <source>
        <dbReference type="SAM" id="MobiDB-lite"/>
    </source>
</evidence>
<comment type="caution">
    <text evidence="3">The sequence shown here is derived from an EMBL/GenBank/DDBJ whole genome shotgun (WGS) entry which is preliminary data.</text>
</comment>
<reference evidence="3 4" key="1">
    <citation type="submission" date="2015-07" db="EMBL/GenBank/DDBJ databases">
        <title>Comparative genomics of the Sigatoka disease complex on banana suggests a link between parallel evolutionary changes in Pseudocercospora fijiensis and Pseudocercospora eumusae and increased virulence on the banana host.</title>
        <authorList>
            <person name="Chang T.-C."/>
            <person name="Salvucci A."/>
            <person name="Crous P.W."/>
            <person name="Stergiopoulos I."/>
        </authorList>
    </citation>
    <scope>NUCLEOTIDE SEQUENCE [LARGE SCALE GENOMIC DNA]</scope>
    <source>
        <strain evidence="3 4">CBS 114824</strain>
    </source>
</reference>
<evidence type="ECO:0000313" key="4">
    <source>
        <dbReference type="Proteomes" id="UP000070133"/>
    </source>
</evidence>
<protein>
    <submittedName>
        <fullName evidence="3">Uncharacterized protein</fullName>
    </submittedName>
</protein>
<keyword evidence="2" id="KW-1133">Transmembrane helix</keyword>
<feature type="transmembrane region" description="Helical" evidence="2">
    <location>
        <begin position="192"/>
        <end position="217"/>
    </location>
</feature>
<evidence type="ECO:0000313" key="3">
    <source>
        <dbReference type="EMBL" id="KXT01634.1"/>
    </source>
</evidence>
<accession>A0A139HGM4</accession>
<keyword evidence="2" id="KW-0472">Membrane</keyword>
<dbReference type="Proteomes" id="UP000070133">
    <property type="component" value="Unassembled WGS sequence"/>
</dbReference>
<gene>
    <name evidence="3" type="ORF">AC578_8043</name>
</gene>
<feature type="region of interest" description="Disordered" evidence="1">
    <location>
        <begin position="1"/>
        <end position="67"/>
    </location>
</feature>
<dbReference type="AlphaFoldDB" id="A0A139HGM4"/>